<dbReference type="SUPFAM" id="SSF50891">
    <property type="entry name" value="Cyclophilin-like"/>
    <property type="match status" value="1"/>
</dbReference>
<dbReference type="InterPro" id="IPR029000">
    <property type="entry name" value="Cyclophilin-like_dom_sf"/>
</dbReference>
<evidence type="ECO:0000313" key="6">
    <source>
        <dbReference type="Proteomes" id="UP000053724"/>
    </source>
</evidence>
<reference evidence="5 6" key="1">
    <citation type="journal article" date="2015" name="Genome Biol. Evol.">
        <title>The Dynamics of Genetic Interactions between Vibrio metoecus and Vibrio cholerae, Two Close Relatives Co-Occurring in the Environment.</title>
        <authorList>
            <person name="Orata F.D."/>
            <person name="Kirchberger P.C."/>
            <person name="Meheust R."/>
            <person name="Barlow E.J."/>
            <person name="Tarr C.L."/>
            <person name="Boucher Y."/>
        </authorList>
    </citation>
    <scope>NUCLEOTIDE SEQUENCE [LARGE SCALE GENOMIC DNA]</scope>
    <source>
        <strain evidence="5 6">08-2459</strain>
    </source>
</reference>
<evidence type="ECO:0000256" key="3">
    <source>
        <dbReference type="ARBA" id="ARBA00022840"/>
    </source>
</evidence>
<evidence type="ECO:0000256" key="1">
    <source>
        <dbReference type="ARBA" id="ARBA00022741"/>
    </source>
</evidence>
<name>A0A0Q0NAL4_VIBMT</name>
<dbReference type="InterPro" id="IPR010016">
    <property type="entry name" value="PxpB"/>
</dbReference>
<dbReference type="EMBL" id="LCUF01000016">
    <property type="protein sequence ID" value="KQA23125.1"/>
    <property type="molecule type" value="Genomic_DNA"/>
</dbReference>
<dbReference type="Pfam" id="PF02682">
    <property type="entry name" value="CT_C_D"/>
    <property type="match status" value="1"/>
</dbReference>
<keyword evidence="1" id="KW-0547">Nucleotide-binding</keyword>
<evidence type="ECO:0000313" key="5">
    <source>
        <dbReference type="EMBL" id="KQA23125.1"/>
    </source>
</evidence>
<dbReference type="Gene3D" id="3.30.1360.40">
    <property type="match status" value="1"/>
</dbReference>
<organism evidence="5 6">
    <name type="scientific">Vibrio metoecus</name>
    <dbReference type="NCBI Taxonomy" id="1481663"/>
    <lineage>
        <taxon>Bacteria</taxon>
        <taxon>Pseudomonadati</taxon>
        <taxon>Pseudomonadota</taxon>
        <taxon>Gammaproteobacteria</taxon>
        <taxon>Vibrionales</taxon>
        <taxon>Vibrionaceae</taxon>
        <taxon>Vibrio</taxon>
    </lineage>
</organism>
<dbReference type="RefSeq" id="WP_055028062.1">
    <property type="nucleotide sequence ID" value="NZ_CP035689.1"/>
</dbReference>
<dbReference type="SMART" id="SM00796">
    <property type="entry name" value="AHS1"/>
    <property type="match status" value="1"/>
</dbReference>
<dbReference type="InterPro" id="IPR003833">
    <property type="entry name" value="CT_C_D"/>
</dbReference>
<dbReference type="PANTHER" id="PTHR34698:SF2">
    <property type="entry name" value="5-OXOPROLINASE SUBUNIT B"/>
    <property type="match status" value="1"/>
</dbReference>
<keyword evidence="3" id="KW-0067">ATP-binding</keyword>
<accession>A0A0Q0NAL4</accession>
<dbReference type="PANTHER" id="PTHR34698">
    <property type="entry name" value="5-OXOPROLINASE SUBUNIT B"/>
    <property type="match status" value="1"/>
</dbReference>
<evidence type="ECO:0000256" key="2">
    <source>
        <dbReference type="ARBA" id="ARBA00022801"/>
    </source>
</evidence>
<evidence type="ECO:0000259" key="4">
    <source>
        <dbReference type="SMART" id="SM00796"/>
    </source>
</evidence>
<dbReference type="Proteomes" id="UP000053724">
    <property type="component" value="Unassembled WGS sequence"/>
</dbReference>
<dbReference type="GO" id="GO:0016787">
    <property type="term" value="F:hydrolase activity"/>
    <property type="evidence" value="ECO:0007669"/>
    <property type="project" value="UniProtKB-KW"/>
</dbReference>
<feature type="domain" description="Carboxyltransferase" evidence="4">
    <location>
        <begin position="5"/>
        <end position="205"/>
    </location>
</feature>
<dbReference type="GO" id="GO:0005524">
    <property type="term" value="F:ATP binding"/>
    <property type="evidence" value="ECO:0007669"/>
    <property type="project" value="UniProtKB-KW"/>
</dbReference>
<dbReference type="SUPFAM" id="SSF160467">
    <property type="entry name" value="PH0987 N-terminal domain-like"/>
    <property type="match status" value="1"/>
</dbReference>
<dbReference type="Gene3D" id="2.40.100.10">
    <property type="entry name" value="Cyclophilin-like"/>
    <property type="match status" value="1"/>
</dbReference>
<gene>
    <name evidence="5" type="ORF">AAY55_12545</name>
</gene>
<dbReference type="PATRIC" id="fig|1481663.8.peg.1590"/>
<sequence>MVIPFQIEPIAEGSLLVRFQHSADATLAIHIGACAHDIMQNFAHGLMNVTPSYTTLLIDYLPYRVAQNDLIAQLTSLLNQPRLTNQTNANIIELPVYYHPDVGPDIIRYHEQGLSFSEVIQLHTSVTYTVCAIGFAPGFAFMTEVAEALHRPRRTSPRLMLPKGSVGIAENQTAIYPNASPGGWNIIGNCPVNLFNPNQTPMSPWQIGSQVRFCSIDRERFVQLGGVIQPQRFQ</sequence>
<dbReference type="AlphaFoldDB" id="A0A0Q0NAL4"/>
<protein>
    <submittedName>
        <fullName evidence="5">Allophanate hydrolase</fullName>
    </submittedName>
</protein>
<comment type="caution">
    <text evidence="5">The sequence shown here is derived from an EMBL/GenBank/DDBJ whole genome shotgun (WGS) entry which is preliminary data.</text>
</comment>
<keyword evidence="2 5" id="KW-0378">Hydrolase</keyword>
<proteinExistence type="predicted"/>